<sequence>MTPFVLFPVLVGCCFFLFLQLSEWSKDNSAASVGKFAGSHARVKKTIRDGAISTLKRGVIQKSQWTGLRDCGLTQGMPRSEVREKDSGRSEECRDAADPGKRRGPTPNLGFGLRAAATQGP</sequence>
<name>A0AAN6UPR8_9PEZI</name>
<comment type="caution">
    <text evidence="3">The sequence shown here is derived from an EMBL/GenBank/DDBJ whole genome shotgun (WGS) entry which is preliminary data.</text>
</comment>
<evidence type="ECO:0000256" key="2">
    <source>
        <dbReference type="SAM" id="SignalP"/>
    </source>
</evidence>
<feature type="chain" id="PRO_5042877658" description="Secreted protein" evidence="2">
    <location>
        <begin position="25"/>
        <end position="121"/>
    </location>
</feature>
<gene>
    <name evidence="3" type="ORF">BT67DRAFT_440555</name>
</gene>
<dbReference type="Proteomes" id="UP001304895">
    <property type="component" value="Unassembled WGS sequence"/>
</dbReference>
<reference evidence="3" key="1">
    <citation type="journal article" date="2023" name="Mol. Phylogenet. Evol.">
        <title>Genome-scale phylogeny and comparative genomics of the fungal order Sordariales.</title>
        <authorList>
            <person name="Hensen N."/>
            <person name="Bonometti L."/>
            <person name="Westerberg I."/>
            <person name="Brannstrom I.O."/>
            <person name="Guillou S."/>
            <person name="Cros-Aarteil S."/>
            <person name="Calhoun S."/>
            <person name="Haridas S."/>
            <person name="Kuo A."/>
            <person name="Mondo S."/>
            <person name="Pangilinan J."/>
            <person name="Riley R."/>
            <person name="LaButti K."/>
            <person name="Andreopoulos B."/>
            <person name="Lipzen A."/>
            <person name="Chen C."/>
            <person name="Yan M."/>
            <person name="Daum C."/>
            <person name="Ng V."/>
            <person name="Clum A."/>
            <person name="Steindorff A."/>
            <person name="Ohm R.A."/>
            <person name="Martin F."/>
            <person name="Silar P."/>
            <person name="Natvig D.O."/>
            <person name="Lalanne C."/>
            <person name="Gautier V."/>
            <person name="Ament-Velasquez S.L."/>
            <person name="Kruys A."/>
            <person name="Hutchinson M.I."/>
            <person name="Powell A.J."/>
            <person name="Barry K."/>
            <person name="Miller A.N."/>
            <person name="Grigoriev I.V."/>
            <person name="Debuchy R."/>
            <person name="Gladieux P."/>
            <person name="Hiltunen Thoren M."/>
            <person name="Johannesson H."/>
        </authorList>
    </citation>
    <scope>NUCLEOTIDE SEQUENCE</scope>
    <source>
        <strain evidence="3">CBS 123565</strain>
    </source>
</reference>
<protein>
    <recommendedName>
        <fullName evidence="5">Secreted protein</fullName>
    </recommendedName>
</protein>
<proteinExistence type="predicted"/>
<feature type="region of interest" description="Disordered" evidence="1">
    <location>
        <begin position="71"/>
        <end position="121"/>
    </location>
</feature>
<feature type="compositionally biased region" description="Basic and acidic residues" evidence="1">
    <location>
        <begin position="80"/>
        <end position="101"/>
    </location>
</feature>
<keyword evidence="4" id="KW-1185">Reference proteome</keyword>
<keyword evidence="2" id="KW-0732">Signal</keyword>
<evidence type="ECO:0000256" key="1">
    <source>
        <dbReference type="SAM" id="MobiDB-lite"/>
    </source>
</evidence>
<evidence type="ECO:0008006" key="5">
    <source>
        <dbReference type="Google" id="ProtNLM"/>
    </source>
</evidence>
<reference evidence="3" key="2">
    <citation type="submission" date="2023-05" db="EMBL/GenBank/DDBJ databases">
        <authorList>
            <consortium name="Lawrence Berkeley National Laboratory"/>
            <person name="Steindorff A."/>
            <person name="Hensen N."/>
            <person name="Bonometti L."/>
            <person name="Westerberg I."/>
            <person name="Brannstrom I.O."/>
            <person name="Guillou S."/>
            <person name="Cros-Aarteil S."/>
            <person name="Calhoun S."/>
            <person name="Haridas S."/>
            <person name="Kuo A."/>
            <person name="Mondo S."/>
            <person name="Pangilinan J."/>
            <person name="Riley R."/>
            <person name="Labutti K."/>
            <person name="Andreopoulos B."/>
            <person name="Lipzen A."/>
            <person name="Chen C."/>
            <person name="Yanf M."/>
            <person name="Daum C."/>
            <person name="Ng V."/>
            <person name="Clum A."/>
            <person name="Ohm R."/>
            <person name="Martin F."/>
            <person name="Silar P."/>
            <person name="Natvig D."/>
            <person name="Lalanne C."/>
            <person name="Gautier V."/>
            <person name="Ament-Velasquez S.L."/>
            <person name="Kruys A."/>
            <person name="Hutchinson M.I."/>
            <person name="Powell A.J."/>
            <person name="Barry K."/>
            <person name="Miller A.N."/>
            <person name="Grigoriev I.V."/>
            <person name="Debuchy R."/>
            <person name="Gladieux P."/>
            <person name="Thoren M.H."/>
            <person name="Johannesson H."/>
        </authorList>
    </citation>
    <scope>NUCLEOTIDE SEQUENCE</scope>
    <source>
        <strain evidence="3">CBS 123565</strain>
    </source>
</reference>
<evidence type="ECO:0000313" key="3">
    <source>
        <dbReference type="EMBL" id="KAK4135661.1"/>
    </source>
</evidence>
<feature type="signal peptide" evidence="2">
    <location>
        <begin position="1"/>
        <end position="24"/>
    </location>
</feature>
<accession>A0AAN6UPR8</accession>
<dbReference type="AlphaFoldDB" id="A0AAN6UPR8"/>
<dbReference type="EMBL" id="MU853405">
    <property type="protein sequence ID" value="KAK4135661.1"/>
    <property type="molecule type" value="Genomic_DNA"/>
</dbReference>
<organism evidence="3 4">
    <name type="scientific">Trichocladium antarcticum</name>
    <dbReference type="NCBI Taxonomy" id="1450529"/>
    <lineage>
        <taxon>Eukaryota</taxon>
        <taxon>Fungi</taxon>
        <taxon>Dikarya</taxon>
        <taxon>Ascomycota</taxon>
        <taxon>Pezizomycotina</taxon>
        <taxon>Sordariomycetes</taxon>
        <taxon>Sordariomycetidae</taxon>
        <taxon>Sordariales</taxon>
        <taxon>Chaetomiaceae</taxon>
        <taxon>Trichocladium</taxon>
    </lineage>
</organism>
<evidence type="ECO:0000313" key="4">
    <source>
        <dbReference type="Proteomes" id="UP001304895"/>
    </source>
</evidence>